<keyword evidence="4" id="KW-0131">Cell cycle</keyword>
<dbReference type="InterPro" id="IPR037679">
    <property type="entry name" value="Apc5"/>
</dbReference>
<evidence type="ECO:0000313" key="6">
    <source>
        <dbReference type="Proteomes" id="UP001651158"/>
    </source>
</evidence>
<evidence type="ECO:0008006" key="7">
    <source>
        <dbReference type="Google" id="ProtNLM"/>
    </source>
</evidence>
<keyword evidence="3" id="KW-0833">Ubl conjugation pathway</keyword>
<comment type="caution">
    <text evidence="5">The sequence shown here is derived from an EMBL/GenBank/DDBJ whole genome shotgun (WGS) entry which is preliminary data.</text>
</comment>
<dbReference type="Proteomes" id="UP001651158">
    <property type="component" value="Unassembled WGS sequence"/>
</dbReference>
<dbReference type="PANTHER" id="PTHR12830">
    <property type="entry name" value="ANAPHASE-PROMOTING COMPLEX SUBUNIT 5"/>
    <property type="match status" value="1"/>
</dbReference>
<gene>
    <name evidence="5" type="ORF">TcWFU_001993</name>
</gene>
<evidence type="ECO:0000256" key="3">
    <source>
        <dbReference type="ARBA" id="ARBA00022786"/>
    </source>
</evidence>
<proteinExistence type="predicted"/>
<reference evidence="5 6" key="1">
    <citation type="journal article" date="2022" name="Front. Cell. Infect. Microbiol.">
        <title>The Genomes of Two Strains of Taenia crassiceps the Animal Model for the Study of Human Cysticercosis.</title>
        <authorList>
            <person name="Bobes R.J."/>
            <person name="Estrada K."/>
            <person name="Rios-Valencia D.G."/>
            <person name="Calderon-Gallegos A."/>
            <person name="de la Torre P."/>
            <person name="Carrero J.C."/>
            <person name="Sanchez-Flores A."/>
            <person name="Laclette J.P."/>
        </authorList>
    </citation>
    <scope>NUCLEOTIDE SEQUENCE [LARGE SCALE GENOMIC DNA]</scope>
    <source>
        <strain evidence="5">WFUcys</strain>
    </source>
</reference>
<evidence type="ECO:0000256" key="1">
    <source>
        <dbReference type="ARBA" id="ARBA00022618"/>
    </source>
</evidence>
<name>A0ABR4QPL5_9CEST</name>
<evidence type="ECO:0000256" key="4">
    <source>
        <dbReference type="ARBA" id="ARBA00023306"/>
    </source>
</evidence>
<dbReference type="PANTHER" id="PTHR12830:SF9">
    <property type="entry name" value="ANAPHASE-PROMOTING COMPLEX SUBUNIT 5"/>
    <property type="match status" value="1"/>
</dbReference>
<keyword evidence="6" id="KW-1185">Reference proteome</keyword>
<protein>
    <recommendedName>
        <fullName evidence="7">Anaphase-promoting complex subunit 5</fullName>
    </recommendedName>
</protein>
<keyword evidence="1" id="KW-0132">Cell division</keyword>
<keyword evidence="2" id="KW-0498">Mitosis</keyword>
<evidence type="ECO:0000256" key="2">
    <source>
        <dbReference type="ARBA" id="ARBA00022776"/>
    </source>
</evidence>
<organism evidence="5 6">
    <name type="scientific">Taenia crassiceps</name>
    <dbReference type="NCBI Taxonomy" id="6207"/>
    <lineage>
        <taxon>Eukaryota</taxon>
        <taxon>Metazoa</taxon>
        <taxon>Spiralia</taxon>
        <taxon>Lophotrochozoa</taxon>
        <taxon>Platyhelminthes</taxon>
        <taxon>Cestoda</taxon>
        <taxon>Eucestoda</taxon>
        <taxon>Cyclophyllidea</taxon>
        <taxon>Taeniidae</taxon>
        <taxon>Taenia</taxon>
    </lineage>
</organism>
<accession>A0ABR4QPL5</accession>
<evidence type="ECO:0000313" key="5">
    <source>
        <dbReference type="EMBL" id="KAL5111493.1"/>
    </source>
</evidence>
<sequence length="725" mass="81473">MWISFRGAAYFYYSMNFHETFSRQKFFKDFVTFNNYIGFIVAREYLDNVTKLVYSDEEKGDDALIIPSLTDPACMSETLSHLVLERSYVKRVFSRDAEELDDLKSVAFHQDSLVGQFLRKFAVGFHLQSFEQVTKFCSSFYAYYDSVRTQEKLFSVGLSSYLSSNQVVTFSEEIITRAGRLGSLSSSEFNLLVKKLQSYQGNYPDLATPRFASHAVAMRQRNLSQAETNLFKAFEMAISWPPADYSSAVTPEPRPVDAWTRMTLGAADMHHRFGHSLQARSFLHQALAQALETNDVLSLRHAKAAHEVINPVGEPFRYETVEQTDGLVPSDLLLTELCCKLFKLIGTGEIPQKVLLTYFNSVVAPQSDALAIVLLNLAFIFSVYGYNILGTTLLQCVIIIDCLFPCSISDSVLSTSISQLARALAAAGLPAQAVRIIKSATETIGRFEEFAHFERARVETQLEQALRIDTDLSNCGRLVNDLALFCPWEASLRRANLELKRGNQALAIDILQALADRAESLRTAIGMNDDDSLQSQSLHIEAGDEDTGRLPKVLRPPRGGGVVALVRFEVRARVAMAEIFAFNGVFLEALNQLERASLLSQQYHMKTFVNICTIMMATISSLEEVPEKSPLVNGMSIFETFADICHQAEPAVVMHLTNMKLWLSLLADYLNIEVIWKNQLREGATFFANIGDKYSLQKLVGILASLDSQTDYSKSRFFKYFFPLY</sequence>
<dbReference type="EMBL" id="JAKROA010000001">
    <property type="protein sequence ID" value="KAL5111493.1"/>
    <property type="molecule type" value="Genomic_DNA"/>
</dbReference>